<dbReference type="AlphaFoldDB" id="A0A6G8KWW0"/>
<dbReference type="Proteomes" id="UP000501518">
    <property type="component" value="Chromosome"/>
</dbReference>
<accession>A0A6G8KWW0</accession>
<organism evidence="1 2">
    <name type="scientific">Brevibacterium luteolum</name>
    <dbReference type="NCBI Taxonomy" id="199591"/>
    <lineage>
        <taxon>Bacteria</taxon>
        <taxon>Bacillati</taxon>
        <taxon>Actinomycetota</taxon>
        <taxon>Actinomycetes</taxon>
        <taxon>Micrococcales</taxon>
        <taxon>Brevibacteriaceae</taxon>
        <taxon>Brevibacterium</taxon>
    </lineage>
</organism>
<proteinExistence type="predicted"/>
<protein>
    <recommendedName>
        <fullName evidence="3">Leucine rich repeat variant</fullName>
    </recommendedName>
</protein>
<dbReference type="InterPro" id="IPR004830">
    <property type="entry name" value="LRR_variant"/>
</dbReference>
<sequence length="330" mass="36990">MVSMTAEWYEVRGAASNAQWDEAIAHLTGMRRIPQDIAYVLARESHDHPEFRQILLTLDSVQDCVINAVDPERTGRWNSMSIIRHFDSPFADWIDKPAYALRSSIATRRQKRACGVRESVVLDKEKAGEPTPTDTVGEVWERILREEGFLNVPRSQFHEWHYEDVIRRFPEKSSHGAEEPAKPGLAKEAARIICGWGPEELRVQLAANPDLPLDVLLTLIDDPAEAVARACANNPQCTGDLANRLEARFPDMGAILDQHPHADIDRQLRIPACDVNEEILPSFLRATMATSEEADQLRSQLTVGSTADAALGSVWLEVAWREAEDRIALS</sequence>
<dbReference type="KEGG" id="blut:EW640_07405"/>
<dbReference type="EMBL" id="CP035810">
    <property type="protein sequence ID" value="QIN29113.1"/>
    <property type="molecule type" value="Genomic_DNA"/>
</dbReference>
<dbReference type="Pfam" id="PF01816">
    <property type="entry name" value="LRV"/>
    <property type="match status" value="1"/>
</dbReference>
<evidence type="ECO:0000313" key="2">
    <source>
        <dbReference type="Proteomes" id="UP000501518"/>
    </source>
</evidence>
<name>A0A6G8KWW0_9MICO</name>
<gene>
    <name evidence="1" type="ORF">EW640_07405</name>
</gene>
<reference evidence="1 2" key="1">
    <citation type="submission" date="2019-02" db="EMBL/GenBank/DDBJ databases">
        <title>Complete Genome Sequence and Methylome Analysis of Brevibacterium luteolum NEB1784.</title>
        <authorList>
            <person name="Fomenkov A."/>
            <person name="Roberts R.J."/>
        </authorList>
    </citation>
    <scope>NUCLEOTIDE SEQUENCE [LARGE SCALE GENOMIC DNA]</scope>
    <source>
        <strain evidence="1 2">NEB1784</strain>
    </source>
</reference>
<evidence type="ECO:0008006" key="3">
    <source>
        <dbReference type="Google" id="ProtNLM"/>
    </source>
</evidence>
<evidence type="ECO:0000313" key="1">
    <source>
        <dbReference type="EMBL" id="QIN29113.1"/>
    </source>
</evidence>